<comment type="caution">
    <text evidence="2">The sequence shown here is derived from an EMBL/GenBank/DDBJ whole genome shotgun (WGS) entry which is preliminary data.</text>
</comment>
<feature type="region of interest" description="Disordered" evidence="1">
    <location>
        <begin position="37"/>
        <end position="62"/>
    </location>
</feature>
<keyword evidence="3" id="KW-1185">Reference proteome</keyword>
<reference evidence="2 3" key="1">
    <citation type="submission" date="2016-07" db="EMBL/GenBank/DDBJ databases">
        <title>Pervasive Adenine N6-methylation of Active Genes in Fungi.</title>
        <authorList>
            <consortium name="DOE Joint Genome Institute"/>
            <person name="Mondo S.J."/>
            <person name="Dannebaum R.O."/>
            <person name="Kuo R.C."/>
            <person name="Labutti K."/>
            <person name="Haridas S."/>
            <person name="Kuo A."/>
            <person name="Salamov A."/>
            <person name="Ahrendt S.R."/>
            <person name="Lipzen A."/>
            <person name="Sullivan W."/>
            <person name="Andreopoulos W.B."/>
            <person name="Clum A."/>
            <person name="Lindquist E."/>
            <person name="Daum C."/>
            <person name="Ramamoorthy G.K."/>
            <person name="Gryganskyi A."/>
            <person name="Culley D."/>
            <person name="Magnuson J.K."/>
            <person name="James T.Y."/>
            <person name="O'Malley M.A."/>
            <person name="Stajich J.E."/>
            <person name="Spatafora J.W."/>
            <person name="Visel A."/>
            <person name="Grigoriev I.V."/>
        </authorList>
    </citation>
    <scope>NUCLEOTIDE SEQUENCE [LARGE SCALE GENOMIC DNA]</scope>
    <source>
        <strain evidence="2 3">JEL800</strain>
    </source>
</reference>
<protein>
    <submittedName>
        <fullName evidence="2">Uncharacterized protein</fullName>
    </submittedName>
</protein>
<dbReference type="AlphaFoldDB" id="A0A1Y2BZ37"/>
<organism evidence="2 3">
    <name type="scientific">Rhizoclosmatium globosum</name>
    <dbReference type="NCBI Taxonomy" id="329046"/>
    <lineage>
        <taxon>Eukaryota</taxon>
        <taxon>Fungi</taxon>
        <taxon>Fungi incertae sedis</taxon>
        <taxon>Chytridiomycota</taxon>
        <taxon>Chytridiomycota incertae sedis</taxon>
        <taxon>Chytridiomycetes</taxon>
        <taxon>Chytridiales</taxon>
        <taxon>Chytriomycetaceae</taxon>
        <taxon>Rhizoclosmatium</taxon>
    </lineage>
</organism>
<evidence type="ECO:0000256" key="1">
    <source>
        <dbReference type="SAM" id="MobiDB-lite"/>
    </source>
</evidence>
<accession>A0A1Y2BZ37</accession>
<proteinExistence type="predicted"/>
<name>A0A1Y2BZ37_9FUNG</name>
<sequence length="75" mass="8660">MTTQRNTKRSKYHAAETRMELVLVNGIQSPQLVSLKNNHQTHQVQANSRRLNPYPHPQQVSPPSLLLQIHVQELQ</sequence>
<dbReference type="EMBL" id="MCGO01000037">
    <property type="protein sequence ID" value="ORY39907.1"/>
    <property type="molecule type" value="Genomic_DNA"/>
</dbReference>
<evidence type="ECO:0000313" key="3">
    <source>
        <dbReference type="Proteomes" id="UP000193642"/>
    </source>
</evidence>
<dbReference type="Proteomes" id="UP000193642">
    <property type="component" value="Unassembled WGS sequence"/>
</dbReference>
<evidence type="ECO:0000313" key="2">
    <source>
        <dbReference type="EMBL" id="ORY39907.1"/>
    </source>
</evidence>
<feature type="compositionally biased region" description="Polar residues" evidence="1">
    <location>
        <begin position="37"/>
        <end position="50"/>
    </location>
</feature>
<gene>
    <name evidence="2" type="ORF">BCR33DRAFT_719728</name>
</gene>